<feature type="region of interest" description="Disordered" evidence="1">
    <location>
        <begin position="34"/>
        <end position="60"/>
    </location>
</feature>
<feature type="compositionally biased region" description="Basic residues" evidence="1">
    <location>
        <begin position="85"/>
        <end position="95"/>
    </location>
</feature>
<sequence length="95" mass="10488">MHNAHVHACHGAIEATRGAREFVRLGVSSAPALSAPRSLRVPGRGPPARARQRQRHDQYARAMDGADDQVAVHLDKVARETTGPRRARKPRKKIE</sequence>
<accession>A0A917T9Z4</accession>
<reference evidence="2" key="1">
    <citation type="journal article" date="2014" name="Int. J. Syst. Evol. Microbiol.">
        <title>Complete genome sequence of Corynebacterium casei LMG S-19264T (=DSM 44701T), isolated from a smear-ripened cheese.</title>
        <authorList>
            <consortium name="US DOE Joint Genome Institute (JGI-PGF)"/>
            <person name="Walter F."/>
            <person name="Albersmeier A."/>
            <person name="Kalinowski J."/>
            <person name="Ruckert C."/>
        </authorList>
    </citation>
    <scope>NUCLEOTIDE SEQUENCE</scope>
    <source>
        <strain evidence="2">JCM 19831</strain>
    </source>
</reference>
<name>A0A917T9Z4_9ACTN</name>
<protein>
    <submittedName>
        <fullName evidence="2">Uncharacterized protein</fullName>
    </submittedName>
</protein>
<evidence type="ECO:0000256" key="1">
    <source>
        <dbReference type="SAM" id="MobiDB-lite"/>
    </source>
</evidence>
<keyword evidence="3" id="KW-1185">Reference proteome</keyword>
<feature type="compositionally biased region" description="Low complexity" evidence="1">
    <location>
        <begin position="34"/>
        <end position="49"/>
    </location>
</feature>
<comment type="caution">
    <text evidence="2">The sequence shown here is derived from an EMBL/GenBank/DDBJ whole genome shotgun (WGS) entry which is preliminary data.</text>
</comment>
<proteinExistence type="predicted"/>
<dbReference type="EMBL" id="BMPI01000006">
    <property type="protein sequence ID" value="GGM14916.1"/>
    <property type="molecule type" value="Genomic_DNA"/>
</dbReference>
<evidence type="ECO:0000313" key="3">
    <source>
        <dbReference type="Proteomes" id="UP000642070"/>
    </source>
</evidence>
<organism evidence="2 3">
    <name type="scientific">Dactylosporangium sucinum</name>
    <dbReference type="NCBI Taxonomy" id="1424081"/>
    <lineage>
        <taxon>Bacteria</taxon>
        <taxon>Bacillati</taxon>
        <taxon>Actinomycetota</taxon>
        <taxon>Actinomycetes</taxon>
        <taxon>Micromonosporales</taxon>
        <taxon>Micromonosporaceae</taxon>
        <taxon>Dactylosporangium</taxon>
    </lineage>
</organism>
<feature type="region of interest" description="Disordered" evidence="1">
    <location>
        <begin position="75"/>
        <end position="95"/>
    </location>
</feature>
<gene>
    <name evidence="2" type="ORF">GCM10007977_015100</name>
</gene>
<dbReference type="AlphaFoldDB" id="A0A917T9Z4"/>
<evidence type="ECO:0000313" key="2">
    <source>
        <dbReference type="EMBL" id="GGM14916.1"/>
    </source>
</evidence>
<reference evidence="2" key="2">
    <citation type="submission" date="2020-09" db="EMBL/GenBank/DDBJ databases">
        <authorList>
            <person name="Sun Q."/>
            <person name="Ohkuma M."/>
        </authorList>
    </citation>
    <scope>NUCLEOTIDE SEQUENCE</scope>
    <source>
        <strain evidence="2">JCM 19831</strain>
    </source>
</reference>
<dbReference type="Proteomes" id="UP000642070">
    <property type="component" value="Unassembled WGS sequence"/>
</dbReference>